<dbReference type="AlphaFoldDB" id="A0A5J9VTB7"/>
<dbReference type="EMBL" id="RWGY01000007">
    <property type="protein sequence ID" value="TVU38775.1"/>
    <property type="molecule type" value="Genomic_DNA"/>
</dbReference>
<dbReference type="Gramene" id="TVU38775">
    <property type="protein sequence ID" value="TVU38775"/>
    <property type="gene ID" value="EJB05_12161"/>
</dbReference>
<dbReference type="InterPro" id="IPR036770">
    <property type="entry name" value="Ankyrin_rpt-contain_sf"/>
</dbReference>
<dbReference type="Gene3D" id="1.25.40.20">
    <property type="entry name" value="Ankyrin repeat-containing domain"/>
    <property type="match status" value="1"/>
</dbReference>
<evidence type="ECO:0000313" key="2">
    <source>
        <dbReference type="Proteomes" id="UP000324897"/>
    </source>
</evidence>
<reference evidence="1 2" key="1">
    <citation type="journal article" date="2019" name="Sci. Rep.">
        <title>A high-quality genome of Eragrostis curvula grass provides insights into Poaceae evolution and supports new strategies to enhance forage quality.</title>
        <authorList>
            <person name="Carballo J."/>
            <person name="Santos B.A.C.M."/>
            <person name="Zappacosta D."/>
            <person name="Garbus I."/>
            <person name="Selva J.P."/>
            <person name="Gallo C.A."/>
            <person name="Diaz A."/>
            <person name="Albertini E."/>
            <person name="Caccamo M."/>
            <person name="Echenique V."/>
        </authorList>
    </citation>
    <scope>NUCLEOTIDE SEQUENCE [LARGE SCALE GENOMIC DNA]</scope>
    <source>
        <strain evidence="2">cv. Victoria</strain>
        <tissue evidence="1">Leaf</tissue>
    </source>
</reference>
<organism evidence="1 2">
    <name type="scientific">Eragrostis curvula</name>
    <name type="common">weeping love grass</name>
    <dbReference type="NCBI Taxonomy" id="38414"/>
    <lineage>
        <taxon>Eukaryota</taxon>
        <taxon>Viridiplantae</taxon>
        <taxon>Streptophyta</taxon>
        <taxon>Embryophyta</taxon>
        <taxon>Tracheophyta</taxon>
        <taxon>Spermatophyta</taxon>
        <taxon>Magnoliopsida</taxon>
        <taxon>Liliopsida</taxon>
        <taxon>Poales</taxon>
        <taxon>Poaceae</taxon>
        <taxon>PACMAD clade</taxon>
        <taxon>Chloridoideae</taxon>
        <taxon>Eragrostideae</taxon>
        <taxon>Eragrostidinae</taxon>
        <taxon>Eragrostis</taxon>
    </lineage>
</organism>
<protein>
    <submittedName>
        <fullName evidence="1">Uncharacterized protein</fullName>
    </submittedName>
</protein>
<sequence length="157" mass="16489">MANALAEPLELGPMIETLSAELLQVLTVGNTARLEELLSPEGQANGHVAINVQATAPVAVAPPGPRASSCLLGVTSNGNTALHLVASRGHVELAALICERAPSQQGPQTRRCTARREPATDIRCLQNGFAYRYQLLELHVTVLKPSSGAIQHGCVAL</sequence>
<feature type="non-terminal residue" evidence="1">
    <location>
        <position position="1"/>
    </location>
</feature>
<dbReference type="Proteomes" id="UP000324897">
    <property type="component" value="Chromosome 4"/>
</dbReference>
<proteinExistence type="predicted"/>
<keyword evidence="2" id="KW-1185">Reference proteome</keyword>
<dbReference type="OrthoDB" id="689245at2759"/>
<comment type="caution">
    <text evidence="1">The sequence shown here is derived from an EMBL/GenBank/DDBJ whole genome shotgun (WGS) entry which is preliminary data.</text>
</comment>
<dbReference type="Pfam" id="PF00023">
    <property type="entry name" value="Ank"/>
    <property type="match status" value="1"/>
</dbReference>
<dbReference type="InterPro" id="IPR002110">
    <property type="entry name" value="Ankyrin_rpt"/>
</dbReference>
<gene>
    <name evidence="1" type="ORF">EJB05_12161</name>
</gene>
<name>A0A5J9VTB7_9POAL</name>
<accession>A0A5J9VTB7</accession>
<evidence type="ECO:0000313" key="1">
    <source>
        <dbReference type="EMBL" id="TVU38775.1"/>
    </source>
</evidence>